<sequence>MTDRQANSPNIRDVFSENLKILVNRKQSISQVTRDLGLNRTQFSRYLSGTAYPRPDVLDKICKYFDVDGRIMLEPLANLAKSPEEIFVDTLDISPFMNKMKGFDHARAPDGLYQWIQPTHLSRGNVNISLWHLFTLPNGYKALKASVPTYIAKASGLSCLWKDRKQPGIIFQNSGGFTTLLSSHYNSLLFMSYFTYGYRGIANIYTGFTAVSQSAGPTQSQAQPSMLKRIQPNFAAAIKARRECGVKKMEELPEFEREYFETWSPFAPGYKL</sequence>
<proteinExistence type="predicted"/>
<organism evidence="2 3">
    <name type="scientific">Actibacterium lipolyticum</name>
    <dbReference type="NCBI Taxonomy" id="1524263"/>
    <lineage>
        <taxon>Bacteria</taxon>
        <taxon>Pseudomonadati</taxon>
        <taxon>Pseudomonadota</taxon>
        <taxon>Alphaproteobacteria</taxon>
        <taxon>Rhodobacterales</taxon>
        <taxon>Roseobacteraceae</taxon>
        <taxon>Actibacterium</taxon>
    </lineage>
</organism>
<name>A0A238KHR2_9RHOB</name>
<dbReference type="Proteomes" id="UP000202922">
    <property type="component" value="Unassembled WGS sequence"/>
</dbReference>
<evidence type="ECO:0000259" key="1">
    <source>
        <dbReference type="PROSITE" id="PS50943"/>
    </source>
</evidence>
<gene>
    <name evidence="2" type="ORF">COL8621_01951</name>
</gene>
<reference evidence="3" key="1">
    <citation type="submission" date="2017-05" db="EMBL/GenBank/DDBJ databases">
        <authorList>
            <person name="Rodrigo-Torres L."/>
            <person name="Arahal R. D."/>
            <person name="Lucena T."/>
        </authorList>
    </citation>
    <scope>NUCLEOTIDE SEQUENCE [LARGE SCALE GENOMIC DNA]</scope>
    <source>
        <strain evidence="3">CECT 8621</strain>
    </source>
</reference>
<dbReference type="InterPro" id="IPR010982">
    <property type="entry name" value="Lambda_DNA-bd_dom_sf"/>
</dbReference>
<dbReference type="InterPro" id="IPR001387">
    <property type="entry name" value="Cro/C1-type_HTH"/>
</dbReference>
<dbReference type="PROSITE" id="PS50943">
    <property type="entry name" value="HTH_CROC1"/>
    <property type="match status" value="1"/>
</dbReference>
<dbReference type="CDD" id="cd00093">
    <property type="entry name" value="HTH_XRE"/>
    <property type="match status" value="1"/>
</dbReference>
<protein>
    <submittedName>
        <fullName evidence="2">Helix-turn-helix domain protein</fullName>
    </submittedName>
</protein>
<evidence type="ECO:0000313" key="3">
    <source>
        <dbReference type="Proteomes" id="UP000202922"/>
    </source>
</evidence>
<dbReference type="OrthoDB" id="8902678at2"/>
<dbReference type="Gene3D" id="1.10.260.40">
    <property type="entry name" value="lambda repressor-like DNA-binding domains"/>
    <property type="match status" value="1"/>
</dbReference>
<evidence type="ECO:0000313" key="2">
    <source>
        <dbReference type="EMBL" id="SMX42365.1"/>
    </source>
</evidence>
<feature type="domain" description="HTH cro/C1-type" evidence="1">
    <location>
        <begin position="36"/>
        <end position="72"/>
    </location>
</feature>
<dbReference type="AlphaFoldDB" id="A0A238KHR2"/>
<dbReference type="GO" id="GO:0003677">
    <property type="term" value="F:DNA binding"/>
    <property type="evidence" value="ECO:0007669"/>
    <property type="project" value="InterPro"/>
</dbReference>
<keyword evidence="3" id="KW-1185">Reference proteome</keyword>
<dbReference type="SUPFAM" id="SSF47413">
    <property type="entry name" value="lambda repressor-like DNA-binding domains"/>
    <property type="match status" value="1"/>
</dbReference>
<accession>A0A238KHR2</accession>
<dbReference type="EMBL" id="FXYE01000002">
    <property type="protein sequence ID" value="SMX42365.1"/>
    <property type="molecule type" value="Genomic_DNA"/>
</dbReference>
<dbReference type="Pfam" id="PF13443">
    <property type="entry name" value="HTH_26"/>
    <property type="match status" value="1"/>
</dbReference>